<evidence type="ECO:0000256" key="14">
    <source>
        <dbReference type="ARBA" id="ARBA00064003"/>
    </source>
</evidence>
<dbReference type="SUPFAM" id="SSF47226">
    <property type="entry name" value="Histidine-containing phosphotransfer domain, HPT domain"/>
    <property type="match status" value="1"/>
</dbReference>
<feature type="domain" description="Histidine kinase" evidence="20">
    <location>
        <begin position="731"/>
        <end position="952"/>
    </location>
</feature>
<dbReference type="CDD" id="cd00130">
    <property type="entry name" value="PAS"/>
    <property type="match status" value="1"/>
</dbReference>
<dbReference type="InterPro" id="IPR004358">
    <property type="entry name" value="Sig_transdc_His_kin-like_C"/>
</dbReference>
<comment type="catalytic activity">
    <reaction evidence="1">
        <text>ATP + protein L-histidine = ADP + protein N-phospho-L-histidine.</text>
        <dbReference type="EC" id="2.7.13.3"/>
    </reaction>
</comment>
<evidence type="ECO:0000256" key="13">
    <source>
        <dbReference type="ARBA" id="ARBA00023136"/>
    </source>
</evidence>
<evidence type="ECO:0000256" key="11">
    <source>
        <dbReference type="ARBA" id="ARBA00022989"/>
    </source>
</evidence>
<keyword evidence="5 17" id="KW-0597">Phosphoprotein</keyword>
<dbReference type="GO" id="GO:0005524">
    <property type="term" value="F:ATP binding"/>
    <property type="evidence" value="ECO:0007669"/>
    <property type="project" value="UniProtKB-KW"/>
</dbReference>
<evidence type="ECO:0000256" key="6">
    <source>
        <dbReference type="ARBA" id="ARBA00022679"/>
    </source>
</evidence>
<name>A0A370K938_9GAMM</name>
<dbReference type="SUPFAM" id="SSF55781">
    <property type="entry name" value="GAF domain-like"/>
    <property type="match status" value="1"/>
</dbReference>
<dbReference type="SMART" id="SM00388">
    <property type="entry name" value="HisKA"/>
    <property type="match status" value="1"/>
</dbReference>
<evidence type="ECO:0000256" key="19">
    <source>
        <dbReference type="SAM" id="Phobius"/>
    </source>
</evidence>
<keyword evidence="18" id="KW-0175">Coiled coil</keyword>
<dbReference type="SMART" id="SM00448">
    <property type="entry name" value="REC"/>
    <property type="match status" value="2"/>
</dbReference>
<accession>A0A370K938</accession>
<dbReference type="SUPFAM" id="SSF47384">
    <property type="entry name" value="Homodimeric domain of signal transducing histidine kinase"/>
    <property type="match status" value="1"/>
</dbReference>
<feature type="domain" description="HAMP" evidence="24">
    <location>
        <begin position="222"/>
        <end position="275"/>
    </location>
</feature>
<dbReference type="OrthoDB" id="9797243at2"/>
<evidence type="ECO:0000256" key="3">
    <source>
        <dbReference type="ARBA" id="ARBA00012438"/>
    </source>
</evidence>
<keyword evidence="27" id="KW-1185">Reference proteome</keyword>
<dbReference type="PROSITE" id="PS50113">
    <property type="entry name" value="PAC"/>
    <property type="match status" value="1"/>
</dbReference>
<keyword evidence="7 19" id="KW-0812">Transmembrane</keyword>
<dbReference type="InterPro" id="IPR036641">
    <property type="entry name" value="HPT_dom_sf"/>
</dbReference>
<dbReference type="PROSITE" id="PS50894">
    <property type="entry name" value="HPT"/>
    <property type="match status" value="1"/>
</dbReference>
<dbReference type="InterPro" id="IPR036890">
    <property type="entry name" value="HATPase_C_sf"/>
</dbReference>
<dbReference type="InterPro" id="IPR024478">
    <property type="entry name" value="HlyB_4HB_MCP"/>
</dbReference>
<dbReference type="FunFam" id="1.10.287.130:FF:000002">
    <property type="entry name" value="Two-component osmosensing histidine kinase"/>
    <property type="match status" value="1"/>
</dbReference>
<dbReference type="InterPro" id="IPR003594">
    <property type="entry name" value="HATPase_dom"/>
</dbReference>
<feature type="coiled-coil region" evidence="18">
    <location>
        <begin position="439"/>
        <end position="466"/>
    </location>
</feature>
<dbReference type="Pfam" id="PF00512">
    <property type="entry name" value="HisKA"/>
    <property type="match status" value="1"/>
</dbReference>
<dbReference type="InterPro" id="IPR003661">
    <property type="entry name" value="HisK_dim/P_dom"/>
</dbReference>
<dbReference type="Gene3D" id="3.30.450.20">
    <property type="entry name" value="PAS domain"/>
    <property type="match status" value="2"/>
</dbReference>
<feature type="domain" description="Response regulatory" evidence="21">
    <location>
        <begin position="971"/>
        <end position="1094"/>
    </location>
</feature>
<keyword evidence="11 19" id="KW-1133">Transmembrane helix</keyword>
<keyword evidence="12" id="KW-0902">Two-component regulatory system</keyword>
<dbReference type="Proteomes" id="UP000254711">
    <property type="component" value="Unassembled WGS sequence"/>
</dbReference>
<dbReference type="SUPFAM" id="SSF55874">
    <property type="entry name" value="ATPase domain of HSP90 chaperone/DNA topoisomerase II/histidine kinase"/>
    <property type="match status" value="1"/>
</dbReference>
<dbReference type="Pfam" id="PF13188">
    <property type="entry name" value="PAS_8"/>
    <property type="match status" value="1"/>
</dbReference>
<evidence type="ECO:0000256" key="7">
    <source>
        <dbReference type="ARBA" id="ARBA00022692"/>
    </source>
</evidence>
<dbReference type="Pfam" id="PF01627">
    <property type="entry name" value="Hpt"/>
    <property type="match status" value="1"/>
</dbReference>
<dbReference type="EC" id="2.7.13.3" evidence="3"/>
<keyword evidence="10" id="KW-0067">ATP-binding</keyword>
<dbReference type="InterPro" id="IPR011006">
    <property type="entry name" value="CheY-like_superfamily"/>
</dbReference>
<keyword evidence="6" id="KW-0808">Transferase</keyword>
<dbReference type="Gene3D" id="1.20.120.160">
    <property type="entry name" value="HPT domain"/>
    <property type="match status" value="1"/>
</dbReference>
<evidence type="ECO:0000259" key="21">
    <source>
        <dbReference type="PROSITE" id="PS50110"/>
    </source>
</evidence>
<evidence type="ECO:0000259" key="22">
    <source>
        <dbReference type="PROSITE" id="PS50112"/>
    </source>
</evidence>
<evidence type="ECO:0000259" key="24">
    <source>
        <dbReference type="PROSITE" id="PS50885"/>
    </source>
</evidence>
<dbReference type="Pfam" id="PF02518">
    <property type="entry name" value="HATPase_c"/>
    <property type="match status" value="1"/>
</dbReference>
<evidence type="ECO:0000256" key="15">
    <source>
        <dbReference type="ARBA" id="ARBA00068150"/>
    </source>
</evidence>
<feature type="domain" description="HPt" evidence="25">
    <location>
        <begin position="1274"/>
        <end position="1368"/>
    </location>
</feature>
<dbReference type="NCBIfam" id="TIGR00229">
    <property type="entry name" value="sensory_box"/>
    <property type="match status" value="2"/>
</dbReference>
<keyword evidence="8" id="KW-0547">Nucleotide-binding</keyword>
<evidence type="ECO:0000256" key="8">
    <source>
        <dbReference type="ARBA" id="ARBA00022741"/>
    </source>
</evidence>
<evidence type="ECO:0000256" key="5">
    <source>
        <dbReference type="ARBA" id="ARBA00022553"/>
    </source>
</evidence>
<dbReference type="GO" id="GO:0000155">
    <property type="term" value="F:phosphorelay sensor kinase activity"/>
    <property type="evidence" value="ECO:0007669"/>
    <property type="project" value="InterPro"/>
</dbReference>
<feature type="domain" description="Response regulatory" evidence="21">
    <location>
        <begin position="1122"/>
        <end position="1239"/>
    </location>
</feature>
<dbReference type="CDD" id="cd17546">
    <property type="entry name" value="REC_hyHK_CKI1_RcsC-like"/>
    <property type="match status" value="2"/>
</dbReference>
<gene>
    <name evidence="26" type="ORF">DVT68_11800</name>
</gene>
<dbReference type="SMART" id="SM00304">
    <property type="entry name" value="HAMP"/>
    <property type="match status" value="1"/>
</dbReference>
<dbReference type="PROSITE" id="PS50110">
    <property type="entry name" value="RESPONSE_REGULATORY"/>
    <property type="match status" value="2"/>
</dbReference>
<dbReference type="InterPro" id="IPR008207">
    <property type="entry name" value="Sig_transdc_His_kin_Hpt_dom"/>
</dbReference>
<dbReference type="PANTHER" id="PTHR45339:SF1">
    <property type="entry name" value="HYBRID SIGNAL TRANSDUCTION HISTIDINE KINASE J"/>
    <property type="match status" value="1"/>
</dbReference>
<dbReference type="SUPFAM" id="SSF52172">
    <property type="entry name" value="CheY-like"/>
    <property type="match status" value="2"/>
</dbReference>
<dbReference type="PROSITE" id="PS50885">
    <property type="entry name" value="HAMP"/>
    <property type="match status" value="1"/>
</dbReference>
<dbReference type="InterPro" id="IPR036097">
    <property type="entry name" value="HisK_dim/P_sf"/>
</dbReference>
<evidence type="ECO:0000256" key="2">
    <source>
        <dbReference type="ARBA" id="ARBA00004429"/>
    </source>
</evidence>
<feature type="modified residue" description="4-aspartylphosphate" evidence="17">
    <location>
        <position position="1172"/>
    </location>
</feature>
<dbReference type="PROSITE" id="PS50109">
    <property type="entry name" value="HIS_KIN"/>
    <property type="match status" value="1"/>
</dbReference>
<dbReference type="InterPro" id="IPR000700">
    <property type="entry name" value="PAS-assoc_C"/>
</dbReference>
<dbReference type="CDD" id="cd16922">
    <property type="entry name" value="HATPase_EvgS-ArcB-TorS-like"/>
    <property type="match status" value="1"/>
</dbReference>
<evidence type="ECO:0000256" key="4">
    <source>
        <dbReference type="ARBA" id="ARBA00022475"/>
    </source>
</evidence>
<feature type="transmembrane region" description="Helical" evidence="19">
    <location>
        <begin position="203"/>
        <end position="224"/>
    </location>
</feature>
<dbReference type="CDD" id="cd00082">
    <property type="entry name" value="HisKA"/>
    <property type="match status" value="1"/>
</dbReference>
<dbReference type="Pfam" id="PF00072">
    <property type="entry name" value="Response_reg"/>
    <property type="match status" value="2"/>
</dbReference>
<dbReference type="SMART" id="SM00091">
    <property type="entry name" value="PAS"/>
    <property type="match status" value="2"/>
</dbReference>
<evidence type="ECO:0000256" key="9">
    <source>
        <dbReference type="ARBA" id="ARBA00022777"/>
    </source>
</evidence>
<feature type="domain" description="PAS" evidence="22">
    <location>
        <begin position="466"/>
        <end position="510"/>
    </location>
</feature>
<evidence type="ECO:0000256" key="10">
    <source>
        <dbReference type="ARBA" id="ARBA00022840"/>
    </source>
</evidence>
<dbReference type="InterPro" id="IPR003018">
    <property type="entry name" value="GAF"/>
</dbReference>
<evidence type="ECO:0000256" key="18">
    <source>
        <dbReference type="SAM" id="Coils"/>
    </source>
</evidence>
<evidence type="ECO:0000259" key="25">
    <source>
        <dbReference type="PROSITE" id="PS50894"/>
    </source>
</evidence>
<dbReference type="InterPro" id="IPR035965">
    <property type="entry name" value="PAS-like_dom_sf"/>
</dbReference>
<keyword evidence="9" id="KW-0418">Kinase</keyword>
<dbReference type="PRINTS" id="PR00344">
    <property type="entry name" value="BCTRLSENSOR"/>
</dbReference>
<evidence type="ECO:0000259" key="20">
    <source>
        <dbReference type="PROSITE" id="PS50109"/>
    </source>
</evidence>
<evidence type="ECO:0000259" key="23">
    <source>
        <dbReference type="PROSITE" id="PS50113"/>
    </source>
</evidence>
<feature type="modified residue" description="4-aspartylphosphate" evidence="17">
    <location>
        <position position="1025"/>
    </location>
</feature>
<feature type="transmembrane region" description="Helical" evidence="19">
    <location>
        <begin position="20"/>
        <end position="39"/>
    </location>
</feature>
<dbReference type="FunFam" id="3.30.565.10:FF:000010">
    <property type="entry name" value="Sensor histidine kinase RcsC"/>
    <property type="match status" value="1"/>
</dbReference>
<dbReference type="InterPro" id="IPR029016">
    <property type="entry name" value="GAF-like_dom_sf"/>
</dbReference>
<comment type="subcellular location">
    <subcellularLocation>
        <location evidence="2">Cell inner membrane</location>
        <topology evidence="2">Multi-pass membrane protein</topology>
    </subcellularLocation>
</comment>
<comment type="caution">
    <text evidence="26">The sequence shown here is derived from an EMBL/GenBank/DDBJ whole genome shotgun (WGS) entry which is preliminary data.</text>
</comment>
<dbReference type="InterPro" id="IPR005467">
    <property type="entry name" value="His_kinase_dom"/>
</dbReference>
<dbReference type="SUPFAM" id="SSF55785">
    <property type="entry name" value="PYP-like sensor domain (PAS domain)"/>
    <property type="match status" value="2"/>
</dbReference>
<keyword evidence="13 19" id="KW-0472">Membrane</keyword>
<dbReference type="Gene3D" id="3.30.565.10">
    <property type="entry name" value="Histidine kinase-like ATPase, C-terminal domain"/>
    <property type="match status" value="1"/>
</dbReference>
<dbReference type="EMBL" id="QQSY01000002">
    <property type="protein sequence ID" value="RDI99151.1"/>
    <property type="molecule type" value="Genomic_DNA"/>
</dbReference>
<dbReference type="SMART" id="SM00387">
    <property type="entry name" value="HATPase_c"/>
    <property type="match status" value="1"/>
</dbReference>
<dbReference type="Pfam" id="PF13426">
    <property type="entry name" value="PAS_9"/>
    <property type="match status" value="1"/>
</dbReference>
<dbReference type="Gene3D" id="1.10.287.130">
    <property type="match status" value="1"/>
</dbReference>
<evidence type="ECO:0000313" key="27">
    <source>
        <dbReference type="Proteomes" id="UP000254711"/>
    </source>
</evidence>
<dbReference type="InterPro" id="IPR003660">
    <property type="entry name" value="HAMP_dom"/>
</dbReference>
<keyword evidence="4" id="KW-1003">Cell membrane</keyword>
<dbReference type="Gene3D" id="6.10.340.10">
    <property type="match status" value="1"/>
</dbReference>
<evidence type="ECO:0000313" key="26">
    <source>
        <dbReference type="EMBL" id="RDI99151.1"/>
    </source>
</evidence>
<evidence type="ECO:0000256" key="12">
    <source>
        <dbReference type="ARBA" id="ARBA00023012"/>
    </source>
</evidence>
<dbReference type="Gene3D" id="3.30.450.40">
    <property type="match status" value="1"/>
</dbReference>
<dbReference type="InterPro" id="IPR001789">
    <property type="entry name" value="Sig_transdc_resp-reg_receiver"/>
</dbReference>
<protein>
    <recommendedName>
        <fullName evidence="15">Sensory/regulatory protein RpfC</fullName>
        <ecNumber evidence="3">2.7.13.3</ecNumber>
    </recommendedName>
</protein>
<dbReference type="RefSeq" id="WP_114825236.1">
    <property type="nucleotide sequence ID" value="NZ_QQSY01000002.1"/>
</dbReference>
<dbReference type="Pfam" id="PF12729">
    <property type="entry name" value="4HB_MCP_1"/>
    <property type="match status" value="1"/>
</dbReference>
<dbReference type="Pfam" id="PF13185">
    <property type="entry name" value="GAF_2"/>
    <property type="match status" value="1"/>
</dbReference>
<sequence>MSALLDRLQRWTLLLRLQVGFGGILLLAVLLGMFSLNTLRQQRDQISQLYEQDVVGLAHIEAARAALADIGQNLREAVLLNAGPERSEALRNLADAEALTRQEVELTRAHIYRDAIKRSLSDFDVAFSAYKQQIDQVLSALDTATAAGSDRDAPTLLMSPEFRHADATAKDLLAHVEQMKREGADEEVKLATARFQKATRTTVWMLALGVCAGVLFGYLVSLSIRRPAIRLGATLNALGSGRLDVEVPYTDYPNEPGDLARAISSLQQEARRAADGRWIKTHVAAIAADMQSVSDPAGLANRFLSAIASLLPVGCGAFYSLGDERGPLRLLGHYAAEHAEQTIALGKGIAGQCAVDRRPITLAQPPADYLRVASGLGAAAAAEVLVLPVLRKKRLWGVLELATLSTFSAAQRDLLDELLPMFAMNLEIIHRTLRTNQLLHETQQQAQSLKQQTAELEAQQQTIETAKTWYGRIIESAPDGMMIVDQRGVMVLVNTKLEAIFGYGPGELVGARVEKLVPDAAALHHQNLRRQFFDRGDSLEMGNIGADLHGIRKDGSEISVEIGLSFLPELAGQGQSVCASVRDVSSRRAMEAALQRSEERLRDILDRGPVGVAISTHGLLRFANPKYAETFGIQPGEEAIRLYVNRDERDEIGRLLLEGQVVASREVCMYDREQRERDMLATYMPIDYEGEPGMLGWFVDITERKAAQLAIIRAKEIAEEATHAKSAFLANMSHEIRTPMNAIIGMSHLVLQTDLDGRQRNYVEKVHRSAENLLGIINDILDFSKIEAGQMDVEHVDFRLDDVMDNIANIIGFRAQEKGLELLFEMAADLPAALIGDPLRLGQVLLNLGNNAVKFTEQGVIVIGVGEVKRADDSVVLHFWVKDSGIGMSEEQRSRIFQSFVQGDSSITRRYGGTGLGLVISKKLVELMDGRIWVDSEEGHGSTFHFEARFRAPQGARQERAPLAAELRDLRVLVADDNESAREVLSAMANGLGVLAQVACSGEEALRRVADAESEGRPYQVLLMDWKMPVMDGVEAVHRLQSSGGRHTPAIVMVTAFSRDEVMEEVRQRGVTLSSVLTKPVTPSIMLDALAKAVGKTTGPVARVDKRQDRQNQAMAALAGARVLLVEDNELNRELAQQLLRNAEVEVVMATNGQEALETLATDTRFDGVLMDCQMPVMDGYATTRAVRERLGLSRLPILAMTADAMAGDRERALAAGMNDHIAKPLDIGAMFATMARWITPSQSRGEAKASDPGQELDLPGIDQRSGVARCANDMSLYLRVLSLFLQSTTDFDQSFHAAEADADTGAPRRMAHTLRGSAANIGADAVAVVASALEDACESNAPRERIEELLAKVMEALHPVREGLAKLHAAGVLPEPRSRRQG</sequence>
<feature type="modified residue" description="Phosphohistidine" evidence="16">
    <location>
        <position position="1313"/>
    </location>
</feature>
<organism evidence="26 27">
    <name type="scientific">Dyella solisilvae</name>
    <dbReference type="NCBI Taxonomy" id="1920168"/>
    <lineage>
        <taxon>Bacteria</taxon>
        <taxon>Pseudomonadati</taxon>
        <taxon>Pseudomonadota</taxon>
        <taxon>Gammaproteobacteria</taxon>
        <taxon>Lysobacterales</taxon>
        <taxon>Rhodanobacteraceae</taxon>
        <taxon>Dyella</taxon>
    </lineage>
</organism>
<evidence type="ECO:0000256" key="16">
    <source>
        <dbReference type="PROSITE-ProRule" id="PRU00110"/>
    </source>
</evidence>
<comment type="subunit">
    <text evidence="14">At low DSF concentrations, interacts with RpfF.</text>
</comment>
<feature type="domain" description="PAC" evidence="23">
    <location>
        <begin position="544"/>
        <end position="596"/>
    </location>
</feature>
<dbReference type="PANTHER" id="PTHR45339">
    <property type="entry name" value="HYBRID SIGNAL TRANSDUCTION HISTIDINE KINASE J"/>
    <property type="match status" value="1"/>
</dbReference>
<dbReference type="GO" id="GO:0005886">
    <property type="term" value="C:plasma membrane"/>
    <property type="evidence" value="ECO:0007669"/>
    <property type="project" value="UniProtKB-SubCell"/>
</dbReference>
<dbReference type="PROSITE" id="PS50112">
    <property type="entry name" value="PAS"/>
    <property type="match status" value="1"/>
</dbReference>
<dbReference type="Gene3D" id="3.40.50.2300">
    <property type="match status" value="2"/>
</dbReference>
<evidence type="ECO:0000256" key="1">
    <source>
        <dbReference type="ARBA" id="ARBA00000085"/>
    </source>
</evidence>
<dbReference type="InterPro" id="IPR000014">
    <property type="entry name" value="PAS"/>
</dbReference>
<proteinExistence type="predicted"/>
<reference evidence="26 27" key="1">
    <citation type="submission" date="2018-07" db="EMBL/GenBank/DDBJ databases">
        <title>Dyella solisilvae sp. nov., isolated from the pine and broad-leaved mixed forest soil.</title>
        <authorList>
            <person name="Gao Z."/>
            <person name="Qiu L."/>
        </authorList>
    </citation>
    <scope>NUCLEOTIDE SEQUENCE [LARGE SCALE GENOMIC DNA]</scope>
    <source>
        <strain evidence="26 27">DHG54</strain>
    </source>
</reference>
<evidence type="ECO:0000256" key="17">
    <source>
        <dbReference type="PROSITE-ProRule" id="PRU00169"/>
    </source>
</evidence>